<dbReference type="InterPro" id="IPR017900">
    <property type="entry name" value="4Fe4S_Fe_S_CS"/>
</dbReference>
<dbReference type="SUPFAM" id="SSF53920">
    <property type="entry name" value="Fe-only hydrogenase"/>
    <property type="match status" value="1"/>
</dbReference>
<dbReference type="SUPFAM" id="SSF54862">
    <property type="entry name" value="4Fe-4S ferredoxins"/>
    <property type="match status" value="1"/>
</dbReference>
<dbReference type="PROSITE" id="PS00198">
    <property type="entry name" value="4FE4S_FER_1"/>
    <property type="match status" value="1"/>
</dbReference>
<dbReference type="PROSITE" id="PS51656">
    <property type="entry name" value="4FE4S"/>
    <property type="match status" value="1"/>
</dbReference>
<dbReference type="CDD" id="cd00130">
    <property type="entry name" value="PAS"/>
    <property type="match status" value="1"/>
</dbReference>
<organism evidence="7 8">
    <name type="scientific">Desulfobulbus propionicus (strain ATCC 33891 / DSM 2032 / VKM B-1956 / 1pr3)</name>
    <dbReference type="NCBI Taxonomy" id="577650"/>
    <lineage>
        <taxon>Bacteria</taxon>
        <taxon>Pseudomonadati</taxon>
        <taxon>Thermodesulfobacteriota</taxon>
        <taxon>Desulfobulbia</taxon>
        <taxon>Desulfobulbales</taxon>
        <taxon>Desulfobulbaceae</taxon>
        <taxon>Desulfobulbus</taxon>
    </lineage>
</organism>
<dbReference type="Gene3D" id="3.30.70.20">
    <property type="match status" value="1"/>
</dbReference>
<dbReference type="RefSeq" id="WP_015724298.1">
    <property type="nucleotide sequence ID" value="NC_014972.1"/>
</dbReference>
<keyword evidence="8" id="KW-1185">Reference proteome</keyword>
<reference evidence="7 8" key="1">
    <citation type="journal article" date="2011" name="Stand. Genomic Sci.">
        <title>Complete genome sequence of Desulfobulbus propionicus type strain (1pr3).</title>
        <authorList>
            <person name="Pagani I."/>
            <person name="Lapidus A."/>
            <person name="Nolan M."/>
            <person name="Lucas S."/>
            <person name="Hammon N."/>
            <person name="Deshpande S."/>
            <person name="Cheng J.F."/>
            <person name="Chertkov O."/>
            <person name="Davenport K."/>
            <person name="Tapia R."/>
            <person name="Han C."/>
            <person name="Goodwin L."/>
            <person name="Pitluck S."/>
            <person name="Liolios K."/>
            <person name="Mavromatis K."/>
            <person name="Ivanova N."/>
            <person name="Mikhailova N."/>
            <person name="Pati A."/>
            <person name="Chen A."/>
            <person name="Palaniappan K."/>
            <person name="Land M."/>
            <person name="Hauser L."/>
            <person name="Chang Y.J."/>
            <person name="Jeffries C.D."/>
            <person name="Detter J.C."/>
            <person name="Brambilla E."/>
            <person name="Kannan K.P."/>
            <person name="Djao O.D."/>
            <person name="Rohde M."/>
            <person name="Pukall R."/>
            <person name="Spring S."/>
            <person name="Goker M."/>
            <person name="Sikorski J."/>
            <person name="Woyke T."/>
            <person name="Bristow J."/>
            <person name="Eisen J.A."/>
            <person name="Markowitz V."/>
            <person name="Hugenholtz P."/>
            <person name="Kyrpides N.C."/>
            <person name="Klenk H.P."/>
        </authorList>
    </citation>
    <scope>NUCLEOTIDE SEQUENCE [LARGE SCALE GENOMIC DNA]</scope>
    <source>
        <strain evidence="8">ATCC 33891 / DSM 2032 / 1pr3</strain>
    </source>
</reference>
<dbReference type="AlphaFoldDB" id="A0A7U4DP87"/>
<dbReference type="EMBL" id="CP002364">
    <property type="protein sequence ID" value="ADW17757.1"/>
    <property type="molecule type" value="Genomic_DNA"/>
</dbReference>
<dbReference type="InterPro" id="IPR017896">
    <property type="entry name" value="4Fe4S_Fe-S-bd"/>
</dbReference>
<evidence type="ECO:0000256" key="2">
    <source>
        <dbReference type="ARBA" id="ARBA00022723"/>
    </source>
</evidence>
<dbReference type="InterPro" id="IPR004108">
    <property type="entry name" value="Fe_hydrogenase_lsu_C"/>
</dbReference>
<feature type="domain" description="4Fe-4S" evidence="6">
    <location>
        <begin position="358"/>
        <end position="419"/>
    </location>
</feature>
<evidence type="ECO:0000256" key="3">
    <source>
        <dbReference type="ARBA" id="ARBA00023004"/>
    </source>
</evidence>
<dbReference type="InterPro" id="IPR050340">
    <property type="entry name" value="Cytosolic_Fe-S_CAF"/>
</dbReference>
<proteinExistence type="predicted"/>
<evidence type="ECO:0000259" key="5">
    <source>
        <dbReference type="PROSITE" id="PS51379"/>
    </source>
</evidence>
<dbReference type="InterPro" id="IPR007202">
    <property type="entry name" value="4Fe-4S_dom"/>
</dbReference>
<keyword evidence="2" id="KW-0479">Metal-binding</keyword>
<evidence type="ECO:0000259" key="6">
    <source>
        <dbReference type="PROSITE" id="PS51656"/>
    </source>
</evidence>
<feature type="domain" description="4Fe-4S ferredoxin-type" evidence="5">
    <location>
        <begin position="4"/>
        <end position="33"/>
    </location>
</feature>
<dbReference type="GO" id="GO:0046872">
    <property type="term" value="F:metal ion binding"/>
    <property type="evidence" value="ECO:0007669"/>
    <property type="project" value="UniProtKB-KW"/>
</dbReference>
<protein>
    <submittedName>
        <fullName evidence="7">Fe-S cluster domain protein</fullName>
    </submittedName>
</protein>
<gene>
    <name evidence="7" type="ordered locus">Despr_1605</name>
</gene>
<dbReference type="Pfam" id="PF04060">
    <property type="entry name" value="FeS"/>
    <property type="match status" value="1"/>
</dbReference>
<evidence type="ECO:0000256" key="1">
    <source>
        <dbReference type="ARBA" id="ARBA00022485"/>
    </source>
</evidence>
<dbReference type="PANTHER" id="PTHR11615">
    <property type="entry name" value="NITRATE, FORMATE, IRON DEHYDROGENASE"/>
    <property type="match status" value="1"/>
</dbReference>
<dbReference type="InterPro" id="IPR000014">
    <property type="entry name" value="PAS"/>
</dbReference>
<evidence type="ECO:0000256" key="4">
    <source>
        <dbReference type="ARBA" id="ARBA00023014"/>
    </source>
</evidence>
<dbReference type="GO" id="GO:0051539">
    <property type="term" value="F:4 iron, 4 sulfur cluster binding"/>
    <property type="evidence" value="ECO:0007669"/>
    <property type="project" value="UniProtKB-KW"/>
</dbReference>
<dbReference type="Pfam" id="PF13237">
    <property type="entry name" value="Fer4_10"/>
    <property type="match status" value="1"/>
</dbReference>
<keyword evidence="4" id="KW-0411">Iron-sulfur</keyword>
<evidence type="ECO:0000313" key="8">
    <source>
        <dbReference type="Proteomes" id="UP000006365"/>
    </source>
</evidence>
<name>A0A7U4DP87_DESPD</name>
<dbReference type="PROSITE" id="PS51379">
    <property type="entry name" value="4FE4S_FER_2"/>
    <property type="match status" value="2"/>
</dbReference>
<keyword evidence="1" id="KW-0004">4Fe-4S</keyword>
<dbReference type="InterPro" id="IPR009016">
    <property type="entry name" value="Fe_hydrogenase"/>
</dbReference>
<dbReference type="Proteomes" id="UP000006365">
    <property type="component" value="Chromosome"/>
</dbReference>
<accession>A0A7U4DP87</accession>
<dbReference type="KEGG" id="dpr:Despr_1605"/>
<dbReference type="Pfam" id="PF02906">
    <property type="entry name" value="Fe_hyd_lg_C"/>
    <property type="match status" value="1"/>
</dbReference>
<keyword evidence="3" id="KW-0408">Iron</keyword>
<evidence type="ECO:0000313" key="7">
    <source>
        <dbReference type="EMBL" id="ADW17757.1"/>
    </source>
</evidence>
<feature type="domain" description="4Fe-4S ferredoxin-type" evidence="5">
    <location>
        <begin position="34"/>
        <end position="63"/>
    </location>
</feature>
<dbReference type="Gene3D" id="1.10.15.40">
    <property type="entry name" value="Electron transport complex subunit B, putative Fe-S cluster"/>
    <property type="match status" value="1"/>
</dbReference>
<dbReference type="Gene3D" id="3.40.950.10">
    <property type="entry name" value="Fe-only Hydrogenase (Larger Subunit), Chain L, domain 3"/>
    <property type="match status" value="1"/>
</dbReference>
<sequence length="579" mass="63560">MDRRSPIYTEKHECQDCYKCVRQCPVKAIRVQDAYATIVDEMCVYCGICVSICPNTAKHVRNDLPRARQLVKLPPRVLVSLAPSWITEFPNIEAGQLIAALKRLGFAAVSETALGAQQVSAHVAETLREQPGQILLSSACPTVVAYIQKHRPQLAGAVTALLSPLLAHCRMLKRHYGEESAIVFIGPCIAKKLEADEHPDLLDIALTFEDLRIWMAAERIDPRALTPATDDRFEPQAAEEGVLYPVDGGMIAGIRAHCSVDDGAFMSFSGLAAVENALDGLEDLDPMQGLFLELLACEGGCINGPKVTRPGSTVTKRQRVLAHARFPETQPVPRPPELDIRRSIMPRPLSQPTPTETRISEVLRSIGKRSIEDELNCGGCGYDSCREFGKALIAQRAERAMCVSWMRQLAFKKANVLIHKMPSAVVIVDGDLRVLECNAAFVAIINHLRPVSLPAELEGTSVAELLPFHNLFASVLKNDMDILDRDIRFLDTILHLSIFTIDPHAVVGAILQDITRPAVQKEQVIRRAREVIQKNLATVQKIAYLLGENAAESEVTLNSIIESFSPAKIEGDEGGSLGD</sequence>